<evidence type="ECO:0000313" key="8">
    <source>
        <dbReference type="RefSeq" id="XP_018443229.1"/>
    </source>
</evidence>
<dbReference type="InterPro" id="IPR006564">
    <property type="entry name" value="Znf_PMZ"/>
</dbReference>
<reference evidence="7" key="1">
    <citation type="journal article" date="2019" name="Database">
        <title>The radish genome database (RadishGD): an integrated information resource for radish genomics.</title>
        <authorList>
            <person name="Yu H.J."/>
            <person name="Baek S."/>
            <person name="Lee Y.J."/>
            <person name="Cho A."/>
            <person name="Mun J.H."/>
        </authorList>
    </citation>
    <scope>NUCLEOTIDE SEQUENCE [LARGE SCALE GENOMIC DNA]</scope>
    <source>
        <strain evidence="7">cv. WK10039</strain>
    </source>
</reference>
<dbReference type="RefSeq" id="XP_018443229.1">
    <property type="nucleotide sequence ID" value="XM_018587727.1"/>
</dbReference>
<dbReference type="AlphaFoldDB" id="A0A6J0K8B8"/>
<dbReference type="SMART" id="SM00575">
    <property type="entry name" value="ZnF_PMZ"/>
    <property type="match status" value="1"/>
</dbReference>
<keyword evidence="3" id="KW-0862">Zinc</keyword>
<feature type="domain" description="SWIM-type" evidence="6">
    <location>
        <begin position="108"/>
        <end position="140"/>
    </location>
</feature>
<name>A0A6J0K8B8_RAPSA</name>
<accession>A0A6J0K8B8</accession>
<organism evidence="7 8">
    <name type="scientific">Raphanus sativus</name>
    <name type="common">Radish</name>
    <name type="synonym">Raphanus raphanistrum var. sativus</name>
    <dbReference type="NCBI Taxonomy" id="3726"/>
    <lineage>
        <taxon>Eukaryota</taxon>
        <taxon>Viridiplantae</taxon>
        <taxon>Streptophyta</taxon>
        <taxon>Embryophyta</taxon>
        <taxon>Tracheophyta</taxon>
        <taxon>Spermatophyta</taxon>
        <taxon>Magnoliopsida</taxon>
        <taxon>eudicotyledons</taxon>
        <taxon>Gunneridae</taxon>
        <taxon>Pentapetalae</taxon>
        <taxon>rosids</taxon>
        <taxon>malvids</taxon>
        <taxon>Brassicales</taxon>
        <taxon>Brassicaceae</taxon>
        <taxon>Brassiceae</taxon>
        <taxon>Raphanus</taxon>
    </lineage>
</organism>
<evidence type="ECO:0000313" key="7">
    <source>
        <dbReference type="Proteomes" id="UP000504610"/>
    </source>
</evidence>
<keyword evidence="2 4" id="KW-0863">Zinc-finger</keyword>
<evidence type="ECO:0000259" key="6">
    <source>
        <dbReference type="PROSITE" id="PS50966"/>
    </source>
</evidence>
<feature type="compositionally biased region" description="Low complexity" evidence="5">
    <location>
        <begin position="258"/>
        <end position="272"/>
    </location>
</feature>
<dbReference type="Pfam" id="PF04434">
    <property type="entry name" value="SWIM"/>
    <property type="match status" value="1"/>
</dbReference>
<dbReference type="OrthoDB" id="1110109at2759"/>
<feature type="region of interest" description="Disordered" evidence="5">
    <location>
        <begin position="175"/>
        <end position="272"/>
    </location>
</feature>
<gene>
    <name evidence="8" type="primary">LOC108815067</name>
</gene>
<feature type="compositionally biased region" description="Basic and acidic residues" evidence="5">
    <location>
        <begin position="201"/>
        <end position="228"/>
    </location>
</feature>
<dbReference type="GO" id="GO:0008270">
    <property type="term" value="F:zinc ion binding"/>
    <property type="evidence" value="ECO:0007669"/>
    <property type="project" value="UniProtKB-KW"/>
</dbReference>
<dbReference type="KEGG" id="rsz:108815067"/>
<dbReference type="Proteomes" id="UP000504610">
    <property type="component" value="Chromosome 7"/>
</dbReference>
<evidence type="ECO:0000256" key="4">
    <source>
        <dbReference type="PROSITE-ProRule" id="PRU00325"/>
    </source>
</evidence>
<keyword evidence="7" id="KW-1185">Reference proteome</keyword>
<evidence type="ECO:0000256" key="3">
    <source>
        <dbReference type="ARBA" id="ARBA00022833"/>
    </source>
</evidence>
<dbReference type="PANTHER" id="PTHR31973">
    <property type="entry name" value="POLYPROTEIN, PUTATIVE-RELATED"/>
    <property type="match status" value="1"/>
</dbReference>
<dbReference type="InterPro" id="IPR007527">
    <property type="entry name" value="Znf_SWIM"/>
</dbReference>
<feature type="compositionally biased region" description="Basic residues" evidence="5">
    <location>
        <begin position="191"/>
        <end position="200"/>
    </location>
</feature>
<evidence type="ECO:0000256" key="1">
    <source>
        <dbReference type="ARBA" id="ARBA00022723"/>
    </source>
</evidence>
<proteinExistence type="predicted"/>
<dbReference type="GeneID" id="108815067"/>
<protein>
    <submittedName>
        <fullName evidence="8">Uncharacterized protein LOC108815067</fullName>
    </submittedName>
</protein>
<sequence length="272" mass="31178">MEKNPQNCSRAYFTTTACCEDVHNNFSETYNNTVNKAREMPLVEMLETIRRLAMVRIDIRKKKAENHKGKYSLKVANTIADESLHKKNCRAVAGANGVFDVRENSTGYSVHMRKRTCTCRKWDMTGIPCRHALRVIMQMKWNAEDYVSDWYLTTKWRNIYNDSISPVTGMRFWNKSDESRLQPPTRPETKGRKKKQKRIKGKNESPKKKLKFVESPKKKVKVGREGRTVRCGHCGLTGHNALKCPNSGASVYRKPKKSASSQGEGLSQESQV</sequence>
<keyword evidence="1" id="KW-0479">Metal-binding</keyword>
<evidence type="ECO:0000256" key="2">
    <source>
        <dbReference type="ARBA" id="ARBA00022771"/>
    </source>
</evidence>
<dbReference type="PANTHER" id="PTHR31973:SF187">
    <property type="entry name" value="MUTATOR TRANSPOSASE MUDRA PROTEIN"/>
    <property type="match status" value="1"/>
</dbReference>
<evidence type="ECO:0000256" key="5">
    <source>
        <dbReference type="SAM" id="MobiDB-lite"/>
    </source>
</evidence>
<dbReference type="PROSITE" id="PS50966">
    <property type="entry name" value="ZF_SWIM"/>
    <property type="match status" value="1"/>
</dbReference>
<reference evidence="8" key="2">
    <citation type="submission" date="2025-08" db="UniProtKB">
        <authorList>
            <consortium name="RefSeq"/>
        </authorList>
    </citation>
    <scope>IDENTIFICATION</scope>
    <source>
        <tissue evidence="8">Leaf</tissue>
    </source>
</reference>